<dbReference type="RefSeq" id="WP_091731344.1">
    <property type="nucleotide sequence ID" value="NZ_FNQE01000026.1"/>
</dbReference>
<dbReference type="InterPro" id="IPR016181">
    <property type="entry name" value="Acyl_CoA_acyltransferase"/>
</dbReference>
<dbReference type="PROSITE" id="PS51186">
    <property type="entry name" value="GNAT"/>
    <property type="match status" value="1"/>
</dbReference>
<dbReference type="OrthoDB" id="9127144at2"/>
<keyword evidence="4" id="KW-1185">Reference proteome</keyword>
<feature type="domain" description="N-acetyltransferase" evidence="2">
    <location>
        <begin position="34"/>
        <end position="197"/>
    </location>
</feature>
<keyword evidence="3" id="KW-0808">Transferase</keyword>
<organism evidence="3 4">
    <name type="scientific">Proteiniborus ethanoligenes</name>
    <dbReference type="NCBI Taxonomy" id="415015"/>
    <lineage>
        <taxon>Bacteria</taxon>
        <taxon>Bacillati</taxon>
        <taxon>Bacillota</taxon>
        <taxon>Clostridia</taxon>
        <taxon>Eubacteriales</taxon>
        <taxon>Proteiniborus</taxon>
    </lineage>
</organism>
<name>A0A1H3RCB7_9FIRM</name>
<reference evidence="3 4" key="1">
    <citation type="submission" date="2016-10" db="EMBL/GenBank/DDBJ databases">
        <authorList>
            <person name="de Groot N.N."/>
        </authorList>
    </citation>
    <scope>NUCLEOTIDE SEQUENCE [LARGE SCALE GENOMIC DNA]</scope>
    <source>
        <strain evidence="3 4">DSM 21650</strain>
    </source>
</reference>
<accession>A0A1H3RCB7</accession>
<dbReference type="SUPFAM" id="SSF55729">
    <property type="entry name" value="Acyl-CoA N-acyltransferases (Nat)"/>
    <property type="match status" value="1"/>
</dbReference>
<dbReference type="Pfam" id="PF13508">
    <property type="entry name" value="Acetyltransf_7"/>
    <property type="match status" value="1"/>
</dbReference>
<feature type="region of interest" description="Disordered" evidence="1">
    <location>
        <begin position="1"/>
        <end position="20"/>
    </location>
</feature>
<dbReference type="AlphaFoldDB" id="A0A1H3RCB7"/>
<dbReference type="EMBL" id="FNQE01000026">
    <property type="protein sequence ID" value="SDZ22599.1"/>
    <property type="molecule type" value="Genomic_DNA"/>
</dbReference>
<dbReference type="Gene3D" id="3.40.630.30">
    <property type="match status" value="1"/>
</dbReference>
<gene>
    <name evidence="3" type="ORF">SAMN05660462_02289</name>
</gene>
<protein>
    <submittedName>
        <fullName evidence="3">Acetyltransferase (GNAT) domain-containing protein</fullName>
    </submittedName>
</protein>
<dbReference type="GO" id="GO:0016747">
    <property type="term" value="F:acyltransferase activity, transferring groups other than amino-acyl groups"/>
    <property type="evidence" value="ECO:0007669"/>
    <property type="project" value="InterPro"/>
</dbReference>
<proteinExistence type="predicted"/>
<dbReference type="Proteomes" id="UP000198625">
    <property type="component" value="Unassembled WGS sequence"/>
</dbReference>
<evidence type="ECO:0000259" key="2">
    <source>
        <dbReference type="PROSITE" id="PS51186"/>
    </source>
</evidence>
<feature type="compositionally biased region" description="Acidic residues" evidence="1">
    <location>
        <begin position="8"/>
        <end position="17"/>
    </location>
</feature>
<evidence type="ECO:0000313" key="3">
    <source>
        <dbReference type="EMBL" id="SDZ22599.1"/>
    </source>
</evidence>
<dbReference type="InterPro" id="IPR000182">
    <property type="entry name" value="GNAT_dom"/>
</dbReference>
<evidence type="ECO:0000256" key="1">
    <source>
        <dbReference type="SAM" id="MobiDB-lite"/>
    </source>
</evidence>
<sequence length="197" mass="23082">MNSKSSDSEDSDSDNNCDSEAHNNSILKLSHYKKEIMINITDEKGVIGYIRGVLLNVDNILRELKSDEVLKVLEFTDKEEEEEIKTFYIQVLSKENRKDNAFYITELFIDKEYRGQGIGRKIFKQLPRFLSKNISEPVSCIYLMPGPLERINGEVEYIMNPKDEQMILLKHKLIRFYESVGFKRIGETDFYYKEKVS</sequence>
<evidence type="ECO:0000313" key="4">
    <source>
        <dbReference type="Proteomes" id="UP000198625"/>
    </source>
</evidence>
<dbReference type="CDD" id="cd04301">
    <property type="entry name" value="NAT_SF"/>
    <property type="match status" value="1"/>
</dbReference>